<sequence length="104" mass="11810">MTQHHEKIVCYSLGLRSAPKLEFTGQESRSFFAVQYHAWVLHVGAMMLIVIITFCNRQLELRGAHAKKSRPRVNSAEQLTLIHMEYPASDPNDSRANVNDSAQD</sequence>
<comment type="caution">
    <text evidence="2">The sequence shown here is derived from an EMBL/GenBank/DDBJ whole genome shotgun (WGS) entry which is preliminary data.</text>
</comment>
<dbReference type="AlphaFoldDB" id="A0ABC9WSM0"/>
<protein>
    <submittedName>
        <fullName evidence="2">Uncharacterized protein</fullName>
    </submittedName>
</protein>
<reference evidence="2 3" key="1">
    <citation type="submission" date="2024-06" db="EMBL/GenBank/DDBJ databases">
        <title>The draft genome of Grus japonensis, version 3.</title>
        <authorList>
            <person name="Nabeshima K."/>
            <person name="Suzuki S."/>
            <person name="Onuma M."/>
        </authorList>
    </citation>
    <scope>NUCLEOTIDE SEQUENCE [LARGE SCALE GENOMIC DNA]</scope>
    <source>
        <strain evidence="2 3">451A</strain>
    </source>
</reference>
<gene>
    <name evidence="2" type="ORF">GRJ2_001309300</name>
</gene>
<keyword evidence="1" id="KW-0812">Transmembrane</keyword>
<keyword evidence="1" id="KW-0472">Membrane</keyword>
<evidence type="ECO:0000313" key="3">
    <source>
        <dbReference type="Proteomes" id="UP001623348"/>
    </source>
</evidence>
<keyword evidence="1" id="KW-1133">Transmembrane helix</keyword>
<keyword evidence="3" id="KW-1185">Reference proteome</keyword>
<accession>A0ABC9WSM0</accession>
<evidence type="ECO:0000313" key="2">
    <source>
        <dbReference type="EMBL" id="GAB0188440.1"/>
    </source>
</evidence>
<dbReference type="EMBL" id="BAAFJT010000004">
    <property type="protein sequence ID" value="GAB0188440.1"/>
    <property type="molecule type" value="Genomic_DNA"/>
</dbReference>
<dbReference type="Proteomes" id="UP001623348">
    <property type="component" value="Unassembled WGS sequence"/>
</dbReference>
<name>A0ABC9WSM0_GRUJA</name>
<evidence type="ECO:0000256" key="1">
    <source>
        <dbReference type="SAM" id="Phobius"/>
    </source>
</evidence>
<feature type="transmembrane region" description="Helical" evidence="1">
    <location>
        <begin position="36"/>
        <end position="55"/>
    </location>
</feature>
<proteinExistence type="predicted"/>
<organism evidence="2 3">
    <name type="scientific">Grus japonensis</name>
    <name type="common">Japanese crane</name>
    <name type="synonym">Red-crowned crane</name>
    <dbReference type="NCBI Taxonomy" id="30415"/>
    <lineage>
        <taxon>Eukaryota</taxon>
        <taxon>Metazoa</taxon>
        <taxon>Chordata</taxon>
        <taxon>Craniata</taxon>
        <taxon>Vertebrata</taxon>
        <taxon>Euteleostomi</taxon>
        <taxon>Archelosauria</taxon>
        <taxon>Archosauria</taxon>
        <taxon>Dinosauria</taxon>
        <taxon>Saurischia</taxon>
        <taxon>Theropoda</taxon>
        <taxon>Coelurosauria</taxon>
        <taxon>Aves</taxon>
        <taxon>Neognathae</taxon>
        <taxon>Neoaves</taxon>
        <taxon>Gruiformes</taxon>
        <taxon>Gruidae</taxon>
        <taxon>Grus</taxon>
    </lineage>
</organism>